<dbReference type="PANTHER" id="PTHR42855">
    <property type="entry name" value="ABC TRANSPORTER ATP-BINDING SUBUNIT"/>
    <property type="match status" value="1"/>
</dbReference>
<dbReference type="FunFam" id="3.40.50.300:FF:000070">
    <property type="entry name" value="Putative ABC transporter ATP-binding component"/>
    <property type="match status" value="1"/>
</dbReference>
<evidence type="ECO:0000313" key="7">
    <source>
        <dbReference type="Proteomes" id="UP000823850"/>
    </source>
</evidence>
<dbReference type="CDD" id="cd03221">
    <property type="entry name" value="ABCF_EF-3"/>
    <property type="match status" value="2"/>
</dbReference>
<dbReference type="Pfam" id="PF00005">
    <property type="entry name" value="ABC_tran"/>
    <property type="match status" value="2"/>
</dbReference>
<feature type="coiled-coil region" evidence="4">
    <location>
        <begin position="241"/>
        <end position="275"/>
    </location>
</feature>
<sequence>MIAANNVTLRIGKKALFEDVNIKFTEGNCYGLIGANGAGKSTFLKILSGQLETTKGDITITPGQRLSFLQQDHFKYDAYPVLDTVIMGNQRLYDIMKEKEAIYAKEDFTDEDGIRASELEGEFAEMNGWEAESDAATLLNGLGIETDLHYAQMADLNGSQKVKVLLAQALFGNPDILLLDEPTNHLDLDAIEWLEEFLINFDNTVIVVSHDRYFLNKVCTHIADIDYGKIQLYAGNYDFWYESSQLLIKQMKEANRKKEEKIKELQEFISRFSANASKSKQATSRKRALEKIQLDEIRPSSRKYPYIDFRPNREIGNEVLMVEGLSKTIDGVKILDNISFTLGREDKVAFVGSNERAKTVLFQILMGEMEPDEGNYKWGVTTSQSYFPKDNTKEFDNDLTIADWLTGYSEIKDATYVRGFLGRMLFPGEDGVKKVRVLSGGEKVRCLLSKMMISGANVLIFDEPTNHLDMESITALNNGMIKFPGVILFASHDHQIVQTTANRIMEILPNGAMIDKITTYDEYLANDEMARKRTIYTMTEVDN</sequence>
<gene>
    <name evidence="6" type="ORF">H9913_02810</name>
</gene>
<accession>A0A9D2R5L7</accession>
<dbReference type="EMBL" id="DWUX01000053">
    <property type="protein sequence ID" value="HJD38934.1"/>
    <property type="molecule type" value="Genomic_DNA"/>
</dbReference>
<reference evidence="6" key="2">
    <citation type="submission" date="2021-04" db="EMBL/GenBank/DDBJ databases">
        <authorList>
            <person name="Gilroy R."/>
        </authorList>
    </citation>
    <scope>NUCLEOTIDE SEQUENCE</scope>
    <source>
        <strain evidence="6">ChiW19-6364</strain>
    </source>
</reference>
<reference evidence="6" key="1">
    <citation type="journal article" date="2021" name="PeerJ">
        <title>Extensive microbial diversity within the chicken gut microbiome revealed by metagenomics and culture.</title>
        <authorList>
            <person name="Gilroy R."/>
            <person name="Ravi A."/>
            <person name="Getino M."/>
            <person name="Pursley I."/>
            <person name="Horton D.L."/>
            <person name="Alikhan N.F."/>
            <person name="Baker D."/>
            <person name="Gharbi K."/>
            <person name="Hall N."/>
            <person name="Watson M."/>
            <person name="Adriaenssens E.M."/>
            <person name="Foster-Nyarko E."/>
            <person name="Jarju S."/>
            <person name="Secka A."/>
            <person name="Antonio M."/>
            <person name="Oren A."/>
            <person name="Chaudhuri R.R."/>
            <person name="La Ragione R."/>
            <person name="Hildebrand F."/>
            <person name="Pallen M.J."/>
        </authorList>
    </citation>
    <scope>NUCLEOTIDE SEQUENCE</scope>
    <source>
        <strain evidence="6">ChiW19-6364</strain>
    </source>
</reference>
<dbReference type="Pfam" id="PF12848">
    <property type="entry name" value="ABC_tran_Xtn"/>
    <property type="match status" value="1"/>
</dbReference>
<comment type="caution">
    <text evidence="6">The sequence shown here is derived from an EMBL/GenBank/DDBJ whole genome shotgun (WGS) entry which is preliminary data.</text>
</comment>
<keyword evidence="4" id="KW-0175">Coiled coil</keyword>
<dbReference type="AlphaFoldDB" id="A0A9D2R5L7"/>
<evidence type="ECO:0000256" key="3">
    <source>
        <dbReference type="ARBA" id="ARBA00022840"/>
    </source>
</evidence>
<dbReference type="SMART" id="SM00382">
    <property type="entry name" value="AAA"/>
    <property type="match status" value="2"/>
</dbReference>
<keyword evidence="3 6" id="KW-0067">ATP-binding</keyword>
<dbReference type="InterPro" id="IPR003593">
    <property type="entry name" value="AAA+_ATPase"/>
</dbReference>
<name>A0A9D2R5L7_9FIRM</name>
<feature type="domain" description="ABC transporter" evidence="5">
    <location>
        <begin position="320"/>
        <end position="541"/>
    </location>
</feature>
<dbReference type="InterPro" id="IPR051309">
    <property type="entry name" value="ABCF_ATPase"/>
</dbReference>
<dbReference type="FunFam" id="3.40.50.300:FF:000011">
    <property type="entry name" value="Putative ABC transporter ATP-binding component"/>
    <property type="match status" value="1"/>
</dbReference>
<organism evidence="6 7">
    <name type="scientific">Candidatus Blautia stercoripullorum</name>
    <dbReference type="NCBI Taxonomy" id="2838502"/>
    <lineage>
        <taxon>Bacteria</taxon>
        <taxon>Bacillati</taxon>
        <taxon>Bacillota</taxon>
        <taxon>Clostridia</taxon>
        <taxon>Lachnospirales</taxon>
        <taxon>Lachnospiraceae</taxon>
        <taxon>Blautia</taxon>
    </lineage>
</organism>
<evidence type="ECO:0000256" key="1">
    <source>
        <dbReference type="ARBA" id="ARBA00022737"/>
    </source>
</evidence>
<feature type="domain" description="ABC transporter" evidence="5">
    <location>
        <begin position="2"/>
        <end position="252"/>
    </location>
</feature>
<evidence type="ECO:0000259" key="5">
    <source>
        <dbReference type="PROSITE" id="PS50893"/>
    </source>
</evidence>
<dbReference type="PANTHER" id="PTHR42855:SF2">
    <property type="entry name" value="DRUG RESISTANCE ABC TRANSPORTER,ATP-BINDING PROTEIN"/>
    <property type="match status" value="1"/>
</dbReference>
<keyword evidence="2" id="KW-0547">Nucleotide-binding</keyword>
<keyword evidence="1" id="KW-0677">Repeat</keyword>
<dbReference type="InterPro" id="IPR003439">
    <property type="entry name" value="ABC_transporter-like_ATP-bd"/>
</dbReference>
<dbReference type="GO" id="GO:0016887">
    <property type="term" value="F:ATP hydrolysis activity"/>
    <property type="evidence" value="ECO:0007669"/>
    <property type="project" value="InterPro"/>
</dbReference>
<dbReference type="InterPro" id="IPR032781">
    <property type="entry name" value="ABC_tran_Xtn"/>
</dbReference>
<dbReference type="Gene3D" id="3.40.50.300">
    <property type="entry name" value="P-loop containing nucleotide triphosphate hydrolases"/>
    <property type="match status" value="2"/>
</dbReference>
<evidence type="ECO:0000256" key="2">
    <source>
        <dbReference type="ARBA" id="ARBA00022741"/>
    </source>
</evidence>
<proteinExistence type="predicted"/>
<dbReference type="SUPFAM" id="SSF52540">
    <property type="entry name" value="P-loop containing nucleoside triphosphate hydrolases"/>
    <property type="match status" value="2"/>
</dbReference>
<dbReference type="Proteomes" id="UP000823850">
    <property type="component" value="Unassembled WGS sequence"/>
</dbReference>
<dbReference type="InterPro" id="IPR027417">
    <property type="entry name" value="P-loop_NTPase"/>
</dbReference>
<dbReference type="GO" id="GO:0005524">
    <property type="term" value="F:ATP binding"/>
    <property type="evidence" value="ECO:0007669"/>
    <property type="project" value="UniProtKB-KW"/>
</dbReference>
<evidence type="ECO:0000256" key="4">
    <source>
        <dbReference type="SAM" id="Coils"/>
    </source>
</evidence>
<protein>
    <submittedName>
        <fullName evidence="6">ATP-binding cassette domain-containing protein</fullName>
    </submittedName>
</protein>
<dbReference type="PROSITE" id="PS50893">
    <property type="entry name" value="ABC_TRANSPORTER_2"/>
    <property type="match status" value="2"/>
</dbReference>
<evidence type="ECO:0000313" key="6">
    <source>
        <dbReference type="EMBL" id="HJD38934.1"/>
    </source>
</evidence>